<evidence type="ECO:0000313" key="2">
    <source>
        <dbReference type="EMBL" id="KEY62401.1"/>
    </source>
</evidence>
<feature type="transmembrane region" description="Helical" evidence="1">
    <location>
        <begin position="95"/>
        <end position="116"/>
    </location>
</feature>
<evidence type="ECO:0000256" key="1">
    <source>
        <dbReference type="SAM" id="Phobius"/>
    </source>
</evidence>
<comment type="caution">
    <text evidence="2">The sequence shown here is derived from an EMBL/GenBank/DDBJ whole genome shotgun (WGS) entry which is preliminary data.</text>
</comment>
<keyword evidence="1" id="KW-1133">Transmembrane helix</keyword>
<feature type="transmembrane region" description="Helical" evidence="1">
    <location>
        <begin position="6"/>
        <end position="25"/>
    </location>
</feature>
<feature type="transmembrane region" description="Helical" evidence="1">
    <location>
        <begin position="62"/>
        <end position="83"/>
    </location>
</feature>
<dbReference type="PATRIC" id="fig|1415168.3.peg.1635"/>
<dbReference type="Pfam" id="PF11877">
    <property type="entry name" value="DUF3397"/>
    <property type="match status" value="1"/>
</dbReference>
<gene>
    <name evidence="2" type="ORF">U725_01564</name>
</gene>
<dbReference type="GeneID" id="61108635"/>
<protein>
    <submittedName>
        <fullName evidence="2">Putative membrane protein</fullName>
    </submittedName>
</protein>
<dbReference type="Proteomes" id="UP000028401">
    <property type="component" value="Unassembled WGS sequence"/>
</dbReference>
<reference evidence="2 3" key="1">
    <citation type="submission" date="2014-06" db="EMBL/GenBank/DDBJ databases">
        <title>Draft genome sequence of the putrescine producing strain Lactococcus lactis subsp cremoris GE214.</title>
        <authorList>
            <person name="Ladero V."/>
            <person name="Linares D.M."/>
            <person name="del Rio B."/>
            <person name="Mayo B."/>
            <person name="Martin M.C."/>
            <person name="Fernandez M."/>
            <person name="Alvarez M.A."/>
        </authorList>
    </citation>
    <scope>NUCLEOTIDE SEQUENCE [LARGE SCALE GENOMIC DNA]</scope>
    <source>
        <strain evidence="2 3">GE214</strain>
    </source>
</reference>
<name>A0A084AAS2_LACLC</name>
<dbReference type="InterPro" id="IPR024515">
    <property type="entry name" value="DUF3397"/>
</dbReference>
<dbReference type="RefSeq" id="WP_011834393.1">
    <property type="nucleotide sequence ID" value="NZ_AZSI01000048.1"/>
</dbReference>
<evidence type="ECO:0000313" key="3">
    <source>
        <dbReference type="Proteomes" id="UP000028401"/>
    </source>
</evidence>
<sequence>MFIKVLMALYPLIVFIALVFIFKFFRLRHLTNRKLKIPDVFTLFLILGMQIFSKNVTSISIIPYYLLIISGLALILLLLDLFYYKQFAYRRFLKLWWRLTFFITLIIYLILVVMTFTH</sequence>
<organism evidence="2 3">
    <name type="scientific">Lactococcus cremoris subsp. cremoris GE214</name>
    <dbReference type="NCBI Taxonomy" id="1415168"/>
    <lineage>
        <taxon>Bacteria</taxon>
        <taxon>Bacillati</taxon>
        <taxon>Bacillota</taxon>
        <taxon>Bacilli</taxon>
        <taxon>Lactobacillales</taxon>
        <taxon>Streptococcaceae</taxon>
        <taxon>Lactococcus</taxon>
        <taxon>Lactococcus cremoris subsp. cremoris</taxon>
    </lineage>
</organism>
<keyword evidence="1" id="KW-0812">Transmembrane</keyword>
<feature type="transmembrane region" description="Helical" evidence="1">
    <location>
        <begin position="37"/>
        <end position="56"/>
    </location>
</feature>
<keyword evidence="1" id="KW-0472">Membrane</keyword>
<accession>A0A084AAS2</accession>
<proteinExistence type="predicted"/>
<dbReference type="EMBL" id="AZSI01000048">
    <property type="protein sequence ID" value="KEY62401.1"/>
    <property type="molecule type" value="Genomic_DNA"/>
</dbReference>
<dbReference type="AlphaFoldDB" id="A0A084AAS2"/>